<reference evidence="3 5" key="2">
    <citation type="submission" date="2018-06" db="EMBL/GenBank/DDBJ databases">
        <authorList>
            <consortium name="Pathogen Informatics"/>
            <person name="Doyle S."/>
        </authorList>
    </citation>
    <scope>NUCLEOTIDE SEQUENCE [LARGE SCALE GENOMIC DNA]</scope>
    <source>
        <strain evidence="3 5">NCTC10851</strain>
    </source>
</reference>
<keyword evidence="1" id="KW-0175">Coiled coil</keyword>
<evidence type="ECO:0000256" key="1">
    <source>
        <dbReference type="SAM" id="Coils"/>
    </source>
</evidence>
<dbReference type="AlphaFoldDB" id="A0A263HE19"/>
<accession>A0A263HE19</accession>
<evidence type="ECO:0000313" key="4">
    <source>
        <dbReference type="Proteomes" id="UP000215738"/>
    </source>
</evidence>
<dbReference type="InParanoid" id="A0A263HE19"/>
<evidence type="ECO:0000313" key="5">
    <source>
        <dbReference type="Proteomes" id="UP000254507"/>
    </source>
</evidence>
<name>A0A263HE19_9PAST</name>
<dbReference type="EMBL" id="UFSB01000001">
    <property type="protein sequence ID" value="SUU36564.1"/>
    <property type="molecule type" value="Genomic_DNA"/>
</dbReference>
<dbReference type="RefSeq" id="WP_094946360.1">
    <property type="nucleotide sequence ID" value="NZ_NLFK01000005.1"/>
</dbReference>
<feature type="coiled-coil region" evidence="1">
    <location>
        <begin position="117"/>
        <end position="151"/>
    </location>
</feature>
<sequence>MLDIEELERNEANNFISFFDFIRLFVDKNPNIPLNKIIKFIESKFDPFEPDVVFVEESFFKVEDSYPSIFWDFIAALRDRTEKGIDTYYFIDDDNYNRYFLYKSKMLSTFAIPEALTNNNKDEITQLKATIEQLQEENRKQAEIIAQLEKKSADIVLEDYEADLPDGINADKLANFISLIINPELLEKNGEIPSYSRLHSKLDTKHKGNRLIPSKNTIKKYLNQL</sequence>
<dbReference type="Proteomes" id="UP000254507">
    <property type="component" value="Unassembled WGS sequence"/>
</dbReference>
<protein>
    <submittedName>
        <fullName evidence="3">Uncharacterized protein</fullName>
    </submittedName>
</protein>
<evidence type="ECO:0000313" key="2">
    <source>
        <dbReference type="EMBL" id="OZN24907.1"/>
    </source>
</evidence>
<gene>
    <name evidence="2" type="ORF">CFY87_06140</name>
    <name evidence="3" type="ORF">NCTC10851_01267</name>
</gene>
<dbReference type="Proteomes" id="UP000215738">
    <property type="component" value="Unassembled WGS sequence"/>
</dbReference>
<organism evidence="3 5">
    <name type="scientific">Actinobacillus seminis</name>
    <dbReference type="NCBI Taxonomy" id="722"/>
    <lineage>
        <taxon>Bacteria</taxon>
        <taxon>Pseudomonadati</taxon>
        <taxon>Pseudomonadota</taxon>
        <taxon>Gammaproteobacteria</taxon>
        <taxon>Pasteurellales</taxon>
        <taxon>Pasteurellaceae</taxon>
        <taxon>Actinobacillus</taxon>
    </lineage>
</organism>
<proteinExistence type="predicted"/>
<keyword evidence="4" id="KW-1185">Reference proteome</keyword>
<dbReference type="OrthoDB" id="5691098at2"/>
<reference evidence="2 4" key="1">
    <citation type="submission" date="2017-07" db="EMBL/GenBank/DDBJ databases">
        <title>Virulence factors identified in Actinobacillus seminis.</title>
        <authorList>
            <person name="Negrete-Abascal E."/>
            <person name="Vaca-Pacheco S."/>
            <person name="Montes-Garcia F."/>
            <person name="Leyto-Gil A.M."/>
            <person name="Fragoso-Garcia E."/>
            <person name="Carvente-Garcia R."/>
            <person name="Perez-Agueros S."/>
            <person name="Castelan-Sanchez H.G."/>
            <person name="Garcia-Molina A."/>
            <person name="Villamar T.E."/>
            <person name="Vazquez-Cruz C."/>
        </authorList>
    </citation>
    <scope>NUCLEOTIDE SEQUENCE [LARGE SCALE GENOMIC DNA]</scope>
    <source>
        <strain evidence="2 4">ATCC 15768</strain>
    </source>
</reference>
<evidence type="ECO:0000313" key="3">
    <source>
        <dbReference type="EMBL" id="SUU36564.1"/>
    </source>
</evidence>
<dbReference type="EMBL" id="NLFK01000005">
    <property type="protein sequence ID" value="OZN24907.1"/>
    <property type="molecule type" value="Genomic_DNA"/>
</dbReference>